<dbReference type="AlphaFoldDB" id="B9SAA7"/>
<dbReference type="Proteomes" id="UP000008311">
    <property type="component" value="Unassembled WGS sequence"/>
</dbReference>
<dbReference type="InParanoid" id="B9SAA7"/>
<name>B9SAA7_RICCO</name>
<protein>
    <submittedName>
        <fullName evidence="1">Uncharacterized protein</fullName>
    </submittedName>
</protein>
<dbReference type="EMBL" id="EQ973902">
    <property type="protein sequence ID" value="EEF39469.1"/>
    <property type="molecule type" value="Genomic_DNA"/>
</dbReference>
<accession>B9SAA7</accession>
<evidence type="ECO:0000313" key="2">
    <source>
        <dbReference type="Proteomes" id="UP000008311"/>
    </source>
</evidence>
<reference evidence="2" key="1">
    <citation type="journal article" date="2010" name="Nat. Biotechnol.">
        <title>Draft genome sequence of the oilseed species Ricinus communis.</title>
        <authorList>
            <person name="Chan A.P."/>
            <person name="Crabtree J."/>
            <person name="Zhao Q."/>
            <person name="Lorenzi H."/>
            <person name="Orvis J."/>
            <person name="Puiu D."/>
            <person name="Melake-Berhan A."/>
            <person name="Jones K.M."/>
            <person name="Redman J."/>
            <person name="Chen G."/>
            <person name="Cahoon E.B."/>
            <person name="Gedil M."/>
            <person name="Stanke M."/>
            <person name="Haas B.J."/>
            <person name="Wortman J.R."/>
            <person name="Fraser-Liggett C.M."/>
            <person name="Ravel J."/>
            <person name="Rabinowicz P.D."/>
        </authorList>
    </citation>
    <scope>NUCLEOTIDE SEQUENCE [LARGE SCALE GENOMIC DNA]</scope>
    <source>
        <strain evidence="2">cv. Hale</strain>
    </source>
</reference>
<keyword evidence="2" id="KW-1185">Reference proteome</keyword>
<evidence type="ECO:0000313" key="1">
    <source>
        <dbReference type="EMBL" id="EEF39469.1"/>
    </source>
</evidence>
<organism evidence="1 2">
    <name type="scientific">Ricinus communis</name>
    <name type="common">Castor bean</name>
    <dbReference type="NCBI Taxonomy" id="3988"/>
    <lineage>
        <taxon>Eukaryota</taxon>
        <taxon>Viridiplantae</taxon>
        <taxon>Streptophyta</taxon>
        <taxon>Embryophyta</taxon>
        <taxon>Tracheophyta</taxon>
        <taxon>Spermatophyta</taxon>
        <taxon>Magnoliopsida</taxon>
        <taxon>eudicotyledons</taxon>
        <taxon>Gunneridae</taxon>
        <taxon>Pentapetalae</taxon>
        <taxon>rosids</taxon>
        <taxon>fabids</taxon>
        <taxon>Malpighiales</taxon>
        <taxon>Euphorbiaceae</taxon>
        <taxon>Acalyphoideae</taxon>
        <taxon>Acalypheae</taxon>
        <taxon>Ricinus</taxon>
    </lineage>
</organism>
<gene>
    <name evidence="1" type="ORF">RCOM_1698520</name>
</gene>
<sequence>MRGEYKSCYKKRSMLPFFYRFTSHQEESYEMKISHTVLERRFFESNEFDVVLCSTGSDSTPCIAIAARA</sequence>
<proteinExistence type="predicted"/>